<evidence type="ECO:0000313" key="1">
    <source>
        <dbReference type="EMBL" id="KIM73666.1"/>
    </source>
</evidence>
<protein>
    <submittedName>
        <fullName evidence="1">Uncharacterized protein</fullName>
    </submittedName>
</protein>
<proteinExistence type="predicted"/>
<reference evidence="2" key="2">
    <citation type="submission" date="2015-01" db="EMBL/GenBank/DDBJ databases">
        <title>Evolutionary Origins and Diversification of the Mycorrhizal Mutualists.</title>
        <authorList>
            <consortium name="DOE Joint Genome Institute"/>
            <consortium name="Mycorrhizal Genomics Consortium"/>
            <person name="Kohler A."/>
            <person name="Kuo A."/>
            <person name="Nagy L.G."/>
            <person name="Floudas D."/>
            <person name="Copeland A."/>
            <person name="Barry K.W."/>
            <person name="Cichocki N."/>
            <person name="Veneault-Fourrey C."/>
            <person name="LaButti K."/>
            <person name="Lindquist E.A."/>
            <person name="Lipzen A."/>
            <person name="Lundell T."/>
            <person name="Morin E."/>
            <person name="Murat C."/>
            <person name="Riley R."/>
            <person name="Ohm R."/>
            <person name="Sun H."/>
            <person name="Tunlid A."/>
            <person name="Henrissat B."/>
            <person name="Grigoriev I.V."/>
            <person name="Hibbett D.S."/>
            <person name="Martin F."/>
        </authorList>
    </citation>
    <scope>NUCLEOTIDE SEQUENCE [LARGE SCALE GENOMIC DNA]</scope>
    <source>
        <strain evidence="2">F 1598</strain>
    </source>
</reference>
<dbReference type="EMBL" id="KN833077">
    <property type="protein sequence ID" value="KIM73666.1"/>
    <property type="molecule type" value="Genomic_DNA"/>
</dbReference>
<keyword evidence="2" id="KW-1185">Reference proteome</keyword>
<evidence type="ECO:0000313" key="2">
    <source>
        <dbReference type="Proteomes" id="UP000054166"/>
    </source>
</evidence>
<gene>
    <name evidence="1" type="ORF">PILCRDRAFT_828963</name>
</gene>
<dbReference type="Proteomes" id="UP000054166">
    <property type="component" value="Unassembled WGS sequence"/>
</dbReference>
<reference evidence="1 2" key="1">
    <citation type="submission" date="2014-04" db="EMBL/GenBank/DDBJ databases">
        <authorList>
            <consortium name="DOE Joint Genome Institute"/>
            <person name="Kuo A."/>
            <person name="Tarkka M."/>
            <person name="Buscot F."/>
            <person name="Kohler A."/>
            <person name="Nagy L.G."/>
            <person name="Floudas D."/>
            <person name="Copeland A."/>
            <person name="Barry K.W."/>
            <person name="Cichocki N."/>
            <person name="Veneault-Fourrey C."/>
            <person name="LaButti K."/>
            <person name="Lindquist E.A."/>
            <person name="Lipzen A."/>
            <person name="Lundell T."/>
            <person name="Morin E."/>
            <person name="Murat C."/>
            <person name="Sun H."/>
            <person name="Tunlid A."/>
            <person name="Henrissat B."/>
            <person name="Grigoriev I.V."/>
            <person name="Hibbett D.S."/>
            <person name="Martin F."/>
            <person name="Nordberg H.P."/>
            <person name="Cantor M.N."/>
            <person name="Hua S.X."/>
        </authorList>
    </citation>
    <scope>NUCLEOTIDE SEQUENCE [LARGE SCALE GENOMIC DNA]</scope>
    <source>
        <strain evidence="1 2">F 1598</strain>
    </source>
</reference>
<name>A0A0C3F172_PILCF</name>
<organism evidence="1 2">
    <name type="scientific">Piloderma croceum (strain F 1598)</name>
    <dbReference type="NCBI Taxonomy" id="765440"/>
    <lineage>
        <taxon>Eukaryota</taxon>
        <taxon>Fungi</taxon>
        <taxon>Dikarya</taxon>
        <taxon>Basidiomycota</taxon>
        <taxon>Agaricomycotina</taxon>
        <taxon>Agaricomycetes</taxon>
        <taxon>Agaricomycetidae</taxon>
        <taxon>Atheliales</taxon>
        <taxon>Atheliaceae</taxon>
        <taxon>Piloderma</taxon>
    </lineage>
</organism>
<sequence>MEVIEAVDGTLGLEIVTFPIDGPWVLLLLFEIADAVDVRRPESENAVLNVVDASLIVDMDDVGQDAPPPARGGRKVVDPPLSLRAVGVLERTDVTDDLGLVVVLITEGVLDPSGVPVGVRGVTFVISVLGSEFILVGVVGSMLPVTVERAVDAMEAELGVNFESGRGPEGTSGLFDSCVGVTLGLKLGLMLRVVPRISDLTDSAADTNPVFKLKFGSLSFCEGVTLLFIVFLLSTLARNKTESASGSTLLSVAPAGPVRREGVVVMVVVAGRAL</sequence>
<dbReference type="HOGENOM" id="CLU_1016041_0_0_1"/>
<accession>A0A0C3F172</accession>
<dbReference type="InParanoid" id="A0A0C3F172"/>
<dbReference type="AlphaFoldDB" id="A0A0C3F172"/>